<evidence type="ECO:0000256" key="3">
    <source>
        <dbReference type="ARBA" id="ARBA00023186"/>
    </source>
</evidence>
<comment type="caution">
    <text evidence="6">The sequence shown here is derived from an EMBL/GenBank/DDBJ whole genome shotgun (WGS) entry which is preliminary data.</text>
</comment>
<reference evidence="6 7" key="2">
    <citation type="submission" date="2020-03" db="EMBL/GenBank/DDBJ databases">
        <authorList>
            <person name="Ichikawa N."/>
            <person name="Kimura A."/>
            <person name="Kitahashi Y."/>
            <person name="Uohara A."/>
        </authorList>
    </citation>
    <scope>NUCLEOTIDE SEQUENCE [LARGE SCALE GENOMIC DNA]</scope>
    <source>
        <strain evidence="6 7">NBRC 108639</strain>
    </source>
</reference>
<keyword evidence="3" id="KW-0143">Chaperone</keyword>
<dbReference type="SUPFAM" id="SSF53067">
    <property type="entry name" value="Actin-like ATPase domain"/>
    <property type="match status" value="2"/>
</dbReference>
<feature type="transmembrane region" description="Helical" evidence="4">
    <location>
        <begin position="481"/>
        <end position="499"/>
    </location>
</feature>
<evidence type="ECO:0000256" key="1">
    <source>
        <dbReference type="ARBA" id="ARBA00022741"/>
    </source>
</evidence>
<gene>
    <name evidence="6" type="ORF">Phou_077430</name>
</gene>
<evidence type="ECO:0000313" key="6">
    <source>
        <dbReference type="EMBL" id="GFJ83563.1"/>
    </source>
</evidence>
<dbReference type="Pfam" id="PF03703">
    <property type="entry name" value="bPH_2"/>
    <property type="match status" value="1"/>
</dbReference>
<evidence type="ECO:0000256" key="4">
    <source>
        <dbReference type="SAM" id="Phobius"/>
    </source>
</evidence>
<dbReference type="Pfam" id="PF00012">
    <property type="entry name" value="HSP70"/>
    <property type="match status" value="1"/>
</dbReference>
<dbReference type="EMBL" id="BLPF01000003">
    <property type="protein sequence ID" value="GFJ83563.1"/>
    <property type="molecule type" value="Genomic_DNA"/>
</dbReference>
<dbReference type="GO" id="GO:0140662">
    <property type="term" value="F:ATP-dependent protein folding chaperone"/>
    <property type="evidence" value="ECO:0007669"/>
    <property type="project" value="InterPro"/>
</dbReference>
<dbReference type="InterPro" id="IPR013126">
    <property type="entry name" value="Hsp_70_fam"/>
</dbReference>
<sequence>MEPTVGQIRHDGVIHGRSARHYTESVIRGGYRLGIDFGTSTTVAMIQEPGRPVRPVHFDASPRLPSAVFLGVDGVLLTGEDAERAAPAHPAGFEAHPKRRVDDGTVWLSDHELGVVNLVAAVLDRAVAEAVRVTGTDPSEVVITCPEAWGPARRTILTRAAAHAGLDGALLVTEPVAAATYLVEVVGKALPAGRCLVVYDMGAGTCDVSVVRVTPSGFEVAASGGLDDVGGLDIDDVLVRHLRRAHPDPGWAQLDWPTTLEQRQARQALWRNVREAKEQLSRQVSADVFVPLVDRRLHLTRDELERLARPLLDRTVELTLATLRRAGIPPEDVGAVFPIGGSSRIPLVATLLHRALGVPATAVDDPQLVVAHGGLLHRRVTLTAVDLTIVEGRSDIAEPHDPFGLLDEDGTPMPPSYVPPRPRPSLDPPPHVVVARHLLPTERRRGEWRRHWVHVAGSAVVGAASIPAGIAATAWALGSTGWLITVAVAWFSVLSQTAYRFNEWSRTWLCLTDQRLMLVEGGRNHRSVSLALDRITEIEYEQRRLGQILGYGVLIVEADGRHHQLRRLAHLPNIRELHLRITEQVYQPHAVAARLLEP</sequence>
<dbReference type="PRINTS" id="PR00301">
    <property type="entry name" value="HEATSHOCK70"/>
</dbReference>
<dbReference type="Gene3D" id="3.90.640.10">
    <property type="entry name" value="Actin, Chain A, domain 4"/>
    <property type="match status" value="1"/>
</dbReference>
<keyword evidence="7" id="KW-1185">Reference proteome</keyword>
<keyword evidence="2" id="KW-0067">ATP-binding</keyword>
<name>A0A6V8KEA7_9ACTN</name>
<dbReference type="InterPro" id="IPR005182">
    <property type="entry name" value="YdbS-like_PH"/>
</dbReference>
<organism evidence="6 7">
    <name type="scientific">Phytohabitans houttuyneae</name>
    <dbReference type="NCBI Taxonomy" id="1076126"/>
    <lineage>
        <taxon>Bacteria</taxon>
        <taxon>Bacillati</taxon>
        <taxon>Actinomycetota</taxon>
        <taxon>Actinomycetes</taxon>
        <taxon>Micromonosporales</taxon>
        <taxon>Micromonosporaceae</taxon>
    </lineage>
</organism>
<keyword evidence="4" id="KW-0472">Membrane</keyword>
<dbReference type="Gene3D" id="3.30.420.40">
    <property type="match status" value="2"/>
</dbReference>
<evidence type="ECO:0000313" key="7">
    <source>
        <dbReference type="Proteomes" id="UP000482800"/>
    </source>
</evidence>
<evidence type="ECO:0000256" key="2">
    <source>
        <dbReference type="ARBA" id="ARBA00022840"/>
    </source>
</evidence>
<dbReference type="GO" id="GO:0005524">
    <property type="term" value="F:ATP binding"/>
    <property type="evidence" value="ECO:0007669"/>
    <property type="project" value="UniProtKB-KW"/>
</dbReference>
<dbReference type="PANTHER" id="PTHR42749">
    <property type="entry name" value="CELL SHAPE-DETERMINING PROTEIN MREB"/>
    <property type="match status" value="1"/>
</dbReference>
<keyword evidence="1" id="KW-0547">Nucleotide-binding</keyword>
<dbReference type="PANTHER" id="PTHR42749:SF1">
    <property type="entry name" value="CELL SHAPE-DETERMINING PROTEIN MREB"/>
    <property type="match status" value="1"/>
</dbReference>
<keyword evidence="4" id="KW-1133">Transmembrane helix</keyword>
<dbReference type="InterPro" id="IPR043129">
    <property type="entry name" value="ATPase_NBD"/>
</dbReference>
<accession>A0A6V8KEA7</accession>
<feature type="domain" description="YdbS-like PH" evidence="5">
    <location>
        <begin position="504"/>
        <end position="573"/>
    </location>
</feature>
<protein>
    <recommendedName>
        <fullName evidence="5">YdbS-like PH domain-containing protein</fullName>
    </recommendedName>
</protein>
<proteinExistence type="predicted"/>
<evidence type="ECO:0000259" key="5">
    <source>
        <dbReference type="Pfam" id="PF03703"/>
    </source>
</evidence>
<dbReference type="AlphaFoldDB" id="A0A6V8KEA7"/>
<reference evidence="6 7" key="1">
    <citation type="submission" date="2020-03" db="EMBL/GenBank/DDBJ databases">
        <title>Whole genome shotgun sequence of Phytohabitans houttuyneae NBRC 108639.</title>
        <authorList>
            <person name="Komaki H."/>
            <person name="Tamura T."/>
        </authorList>
    </citation>
    <scope>NUCLEOTIDE SEQUENCE [LARGE SCALE GENOMIC DNA]</scope>
    <source>
        <strain evidence="6 7">NBRC 108639</strain>
    </source>
</reference>
<dbReference type="Proteomes" id="UP000482800">
    <property type="component" value="Unassembled WGS sequence"/>
</dbReference>
<keyword evidence="4" id="KW-0812">Transmembrane</keyword>